<dbReference type="EMBL" id="MU001764">
    <property type="protein sequence ID" value="KAF2799424.1"/>
    <property type="molecule type" value="Genomic_DNA"/>
</dbReference>
<dbReference type="OrthoDB" id="3800024at2759"/>
<proteinExistence type="predicted"/>
<accession>A0A6A6XUK2</accession>
<evidence type="ECO:0000313" key="2">
    <source>
        <dbReference type="Proteomes" id="UP000799757"/>
    </source>
</evidence>
<sequence>MNLGLGAINRPRPTSFEKLDDDVLHLVFEQVFLVNPADLPHTCLVSRKFYLLSVPWLYRNVKIDFSRHAHRHLLLRLLREDSRLPAKIRELDLNNADAAALLDLYSVFSRLTNLKSLTWTGSIQIPLFVLKIVSTKFPRAQISIKATQGYHNWRGNVAILDPVIPVNVLRHVASRQLTSFTLCPSHKGKYYEDFKLDLVLMLIHNPALTRFEIRDIFNGSGSQTFADMLPIMRGSPLPQPKNFTLLTALDIFTTQELTLWGNKKGWNNLEELEMYDAQYLLGFIGQIPRLVTLWIPAETAWDPNDIEACLCNHNTKSSPLGTIRCIEFRARPINSDDLIPWPILRRISRTITYLNVARYSYGEQAPTIPAPNAENIRALRHMCPRLDHLFLDITIEKETWPFALLSELALFGGPMILTLYLHQPNQENLWHFVTSYNCRKAFHHMVEARRLSNRSVNNSFKVDFKIVRPWKEMEGLFYSPDFSFWKNSSGYTKSKSLLTLRKIKKPDPQEFHNVTIAELEKRSRLQLFKGLRHKSQSLVKYYAGGRTAVCDQELQLQRREWIINRKAMEKEMCLRKSRARAEATFGSDATLFDMWA</sequence>
<evidence type="ECO:0000313" key="1">
    <source>
        <dbReference type="EMBL" id="KAF2799424.1"/>
    </source>
</evidence>
<gene>
    <name evidence="1" type="ORF">K505DRAFT_370963</name>
</gene>
<keyword evidence="2" id="KW-1185">Reference proteome</keyword>
<dbReference type="Proteomes" id="UP000799757">
    <property type="component" value="Unassembled WGS sequence"/>
</dbReference>
<name>A0A6A6XUK2_9PLEO</name>
<protein>
    <submittedName>
        <fullName evidence="1">Uncharacterized protein</fullName>
    </submittedName>
</protein>
<reference evidence="1" key="1">
    <citation type="journal article" date="2020" name="Stud. Mycol.">
        <title>101 Dothideomycetes genomes: a test case for predicting lifestyles and emergence of pathogens.</title>
        <authorList>
            <person name="Haridas S."/>
            <person name="Albert R."/>
            <person name="Binder M."/>
            <person name="Bloem J."/>
            <person name="Labutti K."/>
            <person name="Salamov A."/>
            <person name="Andreopoulos B."/>
            <person name="Baker S."/>
            <person name="Barry K."/>
            <person name="Bills G."/>
            <person name="Bluhm B."/>
            <person name="Cannon C."/>
            <person name="Castanera R."/>
            <person name="Culley D."/>
            <person name="Daum C."/>
            <person name="Ezra D."/>
            <person name="Gonzalez J."/>
            <person name="Henrissat B."/>
            <person name="Kuo A."/>
            <person name="Liang C."/>
            <person name="Lipzen A."/>
            <person name="Lutzoni F."/>
            <person name="Magnuson J."/>
            <person name="Mondo S."/>
            <person name="Nolan M."/>
            <person name="Ohm R."/>
            <person name="Pangilinan J."/>
            <person name="Park H.-J."/>
            <person name="Ramirez L."/>
            <person name="Alfaro M."/>
            <person name="Sun H."/>
            <person name="Tritt A."/>
            <person name="Yoshinaga Y."/>
            <person name="Zwiers L.-H."/>
            <person name="Turgeon B."/>
            <person name="Goodwin S."/>
            <person name="Spatafora J."/>
            <person name="Crous P."/>
            <person name="Grigoriev I."/>
        </authorList>
    </citation>
    <scope>NUCLEOTIDE SEQUENCE</scope>
    <source>
        <strain evidence="1">CBS 109.77</strain>
    </source>
</reference>
<organism evidence="1 2">
    <name type="scientific">Melanomma pulvis-pyrius CBS 109.77</name>
    <dbReference type="NCBI Taxonomy" id="1314802"/>
    <lineage>
        <taxon>Eukaryota</taxon>
        <taxon>Fungi</taxon>
        <taxon>Dikarya</taxon>
        <taxon>Ascomycota</taxon>
        <taxon>Pezizomycotina</taxon>
        <taxon>Dothideomycetes</taxon>
        <taxon>Pleosporomycetidae</taxon>
        <taxon>Pleosporales</taxon>
        <taxon>Melanommataceae</taxon>
        <taxon>Melanomma</taxon>
    </lineage>
</organism>
<dbReference type="AlphaFoldDB" id="A0A6A6XUK2"/>